<evidence type="ECO:0000256" key="2">
    <source>
        <dbReference type="ARBA" id="ARBA00008109"/>
    </source>
</evidence>
<dbReference type="InterPro" id="IPR023299">
    <property type="entry name" value="ATPase_P-typ_cyto_dom_N"/>
</dbReference>
<accession>A0A3P6WSL4</accession>
<dbReference type="InterPro" id="IPR023298">
    <property type="entry name" value="ATPase_P-typ_TM_dom_sf"/>
</dbReference>
<dbReference type="InterPro" id="IPR006539">
    <property type="entry name" value="P-type_ATPase_IV"/>
</dbReference>
<dbReference type="InterPro" id="IPR023214">
    <property type="entry name" value="HAD_sf"/>
</dbReference>
<dbReference type="GO" id="GO:0005524">
    <property type="term" value="F:ATP binding"/>
    <property type="evidence" value="ECO:0007669"/>
    <property type="project" value="UniProtKB-UniRule"/>
</dbReference>
<dbReference type="GO" id="GO:0045332">
    <property type="term" value="P:phospholipid translocation"/>
    <property type="evidence" value="ECO:0007669"/>
    <property type="project" value="TreeGrafter"/>
</dbReference>
<dbReference type="EC" id="7.6.2.1" evidence="14"/>
<dbReference type="GO" id="GO:0005886">
    <property type="term" value="C:plasma membrane"/>
    <property type="evidence" value="ECO:0007669"/>
    <property type="project" value="TreeGrafter"/>
</dbReference>
<keyword evidence="7 13" id="KW-0460">Magnesium</keyword>
<dbReference type="Gene3D" id="3.40.50.1000">
    <property type="entry name" value="HAD superfamily/HAD-like"/>
    <property type="match status" value="1"/>
</dbReference>
<comment type="caution">
    <text evidence="14">Lacks conserved residue(s) required for the propagation of feature annotation.</text>
</comment>
<evidence type="ECO:0000313" key="17">
    <source>
        <dbReference type="Proteomes" id="UP000274504"/>
    </source>
</evidence>
<comment type="cofactor">
    <cofactor evidence="13">
        <name>Mg(2+)</name>
        <dbReference type="ChEBI" id="CHEBI:18420"/>
    </cofactor>
</comment>
<evidence type="ECO:0000256" key="6">
    <source>
        <dbReference type="ARBA" id="ARBA00022840"/>
    </source>
</evidence>
<reference evidence="16 17" key="1">
    <citation type="submission" date="2018-11" db="EMBL/GenBank/DDBJ databases">
        <authorList>
            <consortium name="Pathogen Informatics"/>
        </authorList>
    </citation>
    <scope>NUCLEOTIDE SEQUENCE [LARGE SCALE GENOMIC DNA]</scope>
</reference>
<feature type="binding site" evidence="13">
    <location>
        <position position="436"/>
    </location>
    <ligand>
        <name>Mg(2+)</name>
        <dbReference type="ChEBI" id="CHEBI:18420"/>
    </ligand>
</feature>
<evidence type="ECO:0000256" key="12">
    <source>
        <dbReference type="PIRSR" id="PIRSR606539-2"/>
    </source>
</evidence>
<evidence type="ECO:0000256" key="9">
    <source>
        <dbReference type="ARBA" id="ARBA00022989"/>
    </source>
</evidence>
<evidence type="ECO:0000313" key="16">
    <source>
        <dbReference type="EMBL" id="VDL20163.1"/>
    </source>
</evidence>
<feature type="binding site" evidence="12">
    <location>
        <position position="174"/>
    </location>
    <ligand>
        <name>ATP</name>
        <dbReference type="ChEBI" id="CHEBI:30616"/>
    </ligand>
</feature>
<evidence type="ECO:0000256" key="3">
    <source>
        <dbReference type="ARBA" id="ARBA00022692"/>
    </source>
</evidence>
<keyword evidence="6 12" id="KW-0067">ATP-binding</keyword>
<feature type="transmembrane region" description="Helical" evidence="14">
    <location>
        <begin position="701"/>
        <end position="726"/>
    </location>
</feature>
<keyword evidence="8 14" id="KW-1278">Translocase</keyword>
<feature type="binding site" evidence="12">
    <location>
        <position position="256"/>
    </location>
    <ligand>
        <name>ATP</name>
        <dbReference type="ChEBI" id="CHEBI:30616"/>
    </ligand>
</feature>
<feature type="binding site" evidence="12">
    <location>
        <position position="406"/>
    </location>
    <ligand>
        <name>ATP</name>
        <dbReference type="ChEBI" id="CHEBI:30616"/>
    </ligand>
</feature>
<dbReference type="PANTHER" id="PTHR24092:SF218">
    <property type="entry name" value="PHOSPHOLIPID-TRANSPORTING ATPASE"/>
    <property type="match status" value="1"/>
</dbReference>
<gene>
    <name evidence="16" type="ORF">HDID_LOCUS2587</name>
</gene>
<feature type="binding site" evidence="12">
    <location>
        <position position="254"/>
    </location>
    <ligand>
        <name>ATP</name>
        <dbReference type="ChEBI" id="CHEBI:30616"/>
    </ligand>
</feature>
<dbReference type="SUPFAM" id="SSF81665">
    <property type="entry name" value="Calcium ATPase, transmembrane domain M"/>
    <property type="match status" value="1"/>
</dbReference>
<feature type="binding site" evidence="12">
    <location>
        <position position="115"/>
    </location>
    <ligand>
        <name>ATP</name>
        <dbReference type="ChEBI" id="CHEBI:30616"/>
    </ligand>
</feature>
<dbReference type="SUPFAM" id="SSF81660">
    <property type="entry name" value="Metal cation-transporting ATPase, ATP-binding domain N"/>
    <property type="match status" value="1"/>
</dbReference>
<feature type="binding site" evidence="12">
    <location>
        <position position="436"/>
    </location>
    <ligand>
        <name>ATP</name>
        <dbReference type="ChEBI" id="CHEBI:30616"/>
    </ligand>
</feature>
<feature type="domain" description="P-type ATPase C-terminal" evidence="15">
    <location>
        <begin position="458"/>
        <end position="564"/>
    </location>
</feature>
<keyword evidence="4 13" id="KW-0479">Metal-binding</keyword>
<evidence type="ECO:0000256" key="11">
    <source>
        <dbReference type="ARBA" id="ARBA00034036"/>
    </source>
</evidence>
<feature type="binding site" evidence="13">
    <location>
        <position position="432"/>
    </location>
    <ligand>
        <name>Mg(2+)</name>
        <dbReference type="ChEBI" id="CHEBI:18420"/>
    </ligand>
</feature>
<dbReference type="NCBIfam" id="TIGR01652">
    <property type="entry name" value="ATPase-Plipid"/>
    <property type="match status" value="1"/>
</dbReference>
<evidence type="ECO:0000256" key="1">
    <source>
        <dbReference type="ARBA" id="ARBA00004141"/>
    </source>
</evidence>
<feature type="binding site" evidence="12">
    <location>
        <position position="435"/>
    </location>
    <ligand>
        <name>ATP</name>
        <dbReference type="ChEBI" id="CHEBI:30616"/>
    </ligand>
</feature>
<dbReference type="Proteomes" id="UP000274504">
    <property type="component" value="Unassembled WGS sequence"/>
</dbReference>
<feature type="binding site" evidence="12">
    <location>
        <position position="255"/>
    </location>
    <ligand>
        <name>ATP</name>
        <dbReference type="ChEBI" id="CHEBI:30616"/>
    </ligand>
</feature>
<evidence type="ECO:0000256" key="10">
    <source>
        <dbReference type="ARBA" id="ARBA00023136"/>
    </source>
</evidence>
<sequence length="728" mass="81687">MSKSKLAIGKSCPKISTQPADLTPTTPDVDNWEALSQASSSTRWRNSNGPIHHVCPLSENTLLNGYESESPDEVTLVKTACKYGCKLLQRGLDFVIIWLPGDGLIRVEVLKMLPFVTTRKRMSIIIRHPNTDQIVLYCKGADSVILPLLDPHKGQAFKTSTDECLRDYSRSGLRTLVMAKRVISESEYQKWSAQWTAADNDYTNAEELKYKLMEDIEVNLELLGATGIEDSLQDGVPDTISALREAGMKVWVLTGDKEETATSIAYAAKLITEEQRLFVLSAPNAEETKCQLKKFMLELMPRQGTTESTSSCLDSSSVSRNTEVPSPSIRKKFSLNDSLVIPEGNDLPDVHFSAVSILDNEVPVDIPQESAALILDSTCLPFVLEDEVKEIFIKLARMCSSVICCRVTPSQKASIVELVKRELCVQTLAIGDGANDVNMIQCADVGIGISGQEGMQAAMASDFAITQFCHLKRLLLVHGHWCYDKLARMALYMFYKDSVYIFSLFWFQFFNGFSGSGHIDQLGQVMFNLIYTSIPPFILGTLDNSLDDKTLMANPKLYRTGRDSMVSYLCSLTSLPLFPEIFLHLFADLQIATLLVEHTGRHMAVACDLLYTVHCLQRSQHWYKRARNNMYECPRLHLSRPRCVGDQVLCKFARKNLGRIFFKSTFVHAIVYIGSYLILYLGFTMVYNAFGVTKLSPNPPYFVIFVLMGDARFWLCMFVTSTLALLPR</sequence>
<dbReference type="GO" id="GO:0000287">
    <property type="term" value="F:magnesium ion binding"/>
    <property type="evidence" value="ECO:0007669"/>
    <property type="project" value="UniProtKB-UniRule"/>
</dbReference>
<comment type="similarity">
    <text evidence="2 14">Belongs to the cation transport ATPase (P-type) (TC 3.A.3) family. Type IV subfamily.</text>
</comment>
<dbReference type="AlphaFoldDB" id="A0A3P6WSL4"/>
<dbReference type="NCBIfam" id="TIGR01494">
    <property type="entry name" value="ATPase_P-type"/>
    <property type="match status" value="1"/>
</dbReference>
<evidence type="ECO:0000259" key="15">
    <source>
        <dbReference type="Pfam" id="PF16212"/>
    </source>
</evidence>
<evidence type="ECO:0000256" key="8">
    <source>
        <dbReference type="ARBA" id="ARBA00022967"/>
    </source>
</evidence>
<evidence type="ECO:0000256" key="5">
    <source>
        <dbReference type="ARBA" id="ARBA00022741"/>
    </source>
</evidence>
<evidence type="ECO:0000256" key="13">
    <source>
        <dbReference type="PIRSR" id="PIRSR606539-3"/>
    </source>
</evidence>
<protein>
    <recommendedName>
        <fullName evidence="14">Phospholipid-transporting ATPase</fullName>
        <ecNumber evidence="14">7.6.2.1</ecNumber>
    </recommendedName>
</protein>
<keyword evidence="9 14" id="KW-1133">Transmembrane helix</keyword>
<dbReference type="InterPro" id="IPR036412">
    <property type="entry name" value="HAD-like_sf"/>
</dbReference>
<proteinExistence type="inferred from homology"/>
<evidence type="ECO:0000256" key="7">
    <source>
        <dbReference type="ARBA" id="ARBA00022842"/>
    </source>
</evidence>
<keyword evidence="3 14" id="KW-0812">Transmembrane</keyword>
<comment type="catalytic activity">
    <reaction evidence="11 14">
        <text>ATP + H2O + phospholipidSide 1 = ADP + phosphate + phospholipidSide 2.</text>
        <dbReference type="EC" id="7.6.2.1"/>
    </reaction>
</comment>
<feature type="binding site" evidence="12">
    <location>
        <position position="73"/>
    </location>
    <ligand>
        <name>ATP</name>
        <dbReference type="ChEBI" id="CHEBI:30616"/>
    </ligand>
</feature>
<dbReference type="GO" id="GO:0140326">
    <property type="term" value="F:ATPase-coupled intramembrane lipid transporter activity"/>
    <property type="evidence" value="ECO:0007669"/>
    <property type="project" value="UniProtKB-EC"/>
</dbReference>
<dbReference type="OrthoDB" id="377733at2759"/>
<dbReference type="PANTHER" id="PTHR24092">
    <property type="entry name" value="PROBABLE PHOSPHOLIPID-TRANSPORTING ATPASE"/>
    <property type="match status" value="1"/>
</dbReference>
<feature type="binding site" evidence="12">
    <location>
        <position position="139"/>
    </location>
    <ligand>
        <name>ATP</name>
        <dbReference type="ChEBI" id="CHEBI:30616"/>
    </ligand>
</feature>
<keyword evidence="10 14" id="KW-0472">Membrane</keyword>
<dbReference type="GO" id="GO:0016887">
    <property type="term" value="F:ATP hydrolysis activity"/>
    <property type="evidence" value="ECO:0007669"/>
    <property type="project" value="InterPro"/>
</dbReference>
<dbReference type="Pfam" id="PF16212">
    <property type="entry name" value="PhoLip_ATPase_C"/>
    <property type="match status" value="1"/>
</dbReference>
<dbReference type="InterPro" id="IPR001757">
    <property type="entry name" value="P_typ_ATPase"/>
</dbReference>
<evidence type="ECO:0000256" key="4">
    <source>
        <dbReference type="ARBA" id="ARBA00022723"/>
    </source>
</evidence>
<dbReference type="SUPFAM" id="SSF56784">
    <property type="entry name" value="HAD-like"/>
    <property type="match status" value="1"/>
</dbReference>
<feature type="binding site" evidence="12">
    <location>
        <position position="412"/>
    </location>
    <ligand>
        <name>ATP</name>
        <dbReference type="ChEBI" id="CHEBI:30616"/>
    </ligand>
</feature>
<organism evidence="16 17">
    <name type="scientific">Hymenolepis diminuta</name>
    <name type="common">Rat tapeworm</name>
    <dbReference type="NCBI Taxonomy" id="6216"/>
    <lineage>
        <taxon>Eukaryota</taxon>
        <taxon>Metazoa</taxon>
        <taxon>Spiralia</taxon>
        <taxon>Lophotrochozoa</taxon>
        <taxon>Platyhelminthes</taxon>
        <taxon>Cestoda</taxon>
        <taxon>Eucestoda</taxon>
        <taxon>Cyclophyllidea</taxon>
        <taxon>Hymenolepididae</taxon>
        <taxon>Hymenolepis</taxon>
    </lineage>
</organism>
<dbReference type="InterPro" id="IPR032630">
    <property type="entry name" value="P_typ_ATPase_c"/>
</dbReference>
<dbReference type="EMBL" id="UYSG01000657">
    <property type="protein sequence ID" value="VDL20163.1"/>
    <property type="molecule type" value="Genomic_DNA"/>
</dbReference>
<keyword evidence="5 12" id="KW-0547">Nucleotide-binding</keyword>
<evidence type="ECO:0000256" key="14">
    <source>
        <dbReference type="RuleBase" id="RU362033"/>
    </source>
</evidence>
<dbReference type="Pfam" id="PF13246">
    <property type="entry name" value="Cation_ATPase"/>
    <property type="match status" value="1"/>
</dbReference>
<comment type="subcellular location">
    <subcellularLocation>
        <location evidence="1 14">Membrane</location>
        <topology evidence="1 14">Multi-pass membrane protein</topology>
    </subcellularLocation>
</comment>
<feature type="transmembrane region" description="Helical" evidence="14">
    <location>
        <begin position="660"/>
        <end position="681"/>
    </location>
</feature>
<dbReference type="Gene3D" id="3.40.1110.10">
    <property type="entry name" value="Calcium-transporting ATPase, cytoplasmic domain N"/>
    <property type="match status" value="1"/>
</dbReference>
<name>A0A3P6WSL4_HYMDI</name>